<comment type="caution">
    <text evidence="3">The sequence shown here is derived from an EMBL/GenBank/DDBJ whole genome shotgun (WGS) entry which is preliminary data.</text>
</comment>
<keyword evidence="4" id="KW-1185">Reference proteome</keyword>
<evidence type="ECO:0000313" key="4">
    <source>
        <dbReference type="Proteomes" id="UP001162164"/>
    </source>
</evidence>
<dbReference type="InterPro" id="IPR011010">
    <property type="entry name" value="DNA_brk_join_enz"/>
</dbReference>
<gene>
    <name evidence="3" type="ORF">NQ317_011150</name>
</gene>
<dbReference type="Gene3D" id="1.10.443.10">
    <property type="entry name" value="Intergrase catalytic core"/>
    <property type="match status" value="1"/>
</dbReference>
<dbReference type="InterPro" id="IPR013762">
    <property type="entry name" value="Integrase-like_cat_sf"/>
</dbReference>
<keyword evidence="1" id="KW-0233">DNA recombination</keyword>
<dbReference type="Pfam" id="PF00589">
    <property type="entry name" value="Phage_integrase"/>
    <property type="match status" value="1"/>
</dbReference>
<dbReference type="PROSITE" id="PS51898">
    <property type="entry name" value="TYR_RECOMBINASE"/>
    <property type="match status" value="1"/>
</dbReference>
<feature type="domain" description="Tyr recombinase" evidence="2">
    <location>
        <begin position="142"/>
        <end position="350"/>
    </location>
</feature>
<dbReference type="PANTHER" id="PTHR35617:SF3">
    <property type="entry name" value="CORE-BINDING (CB) DOMAIN-CONTAINING PROTEIN"/>
    <property type="match status" value="1"/>
</dbReference>
<proteinExistence type="predicted"/>
<evidence type="ECO:0000313" key="3">
    <source>
        <dbReference type="EMBL" id="KAJ8976642.1"/>
    </source>
</evidence>
<dbReference type="InterPro" id="IPR002104">
    <property type="entry name" value="Integrase_catalytic"/>
</dbReference>
<reference evidence="3" key="1">
    <citation type="journal article" date="2023" name="Insect Mol. Biol.">
        <title>Genome sequencing provides insights into the evolution of gene families encoding plant cell wall-degrading enzymes in longhorned beetles.</title>
        <authorList>
            <person name="Shin N.R."/>
            <person name="Okamura Y."/>
            <person name="Kirsch R."/>
            <person name="Pauchet Y."/>
        </authorList>
    </citation>
    <scope>NUCLEOTIDE SEQUENCE</scope>
    <source>
        <strain evidence="3">MMC_N1</strain>
    </source>
</reference>
<dbReference type="EMBL" id="JAPWTJ010000646">
    <property type="protein sequence ID" value="KAJ8976642.1"/>
    <property type="molecule type" value="Genomic_DNA"/>
</dbReference>
<accession>A0ABQ9JGU8</accession>
<protein>
    <recommendedName>
        <fullName evidence="2">Tyr recombinase domain-containing protein</fullName>
    </recommendedName>
</protein>
<dbReference type="SUPFAM" id="SSF56349">
    <property type="entry name" value="DNA breaking-rejoining enzymes"/>
    <property type="match status" value="1"/>
</dbReference>
<dbReference type="Proteomes" id="UP001162164">
    <property type="component" value="Unassembled WGS sequence"/>
</dbReference>
<sequence length="356" mass="40729">MDENINNANDDHYIIHPCKNDDTTLTLDEWTSIGNKRFMNIAKLDGIALATCSNDFIHSKIVSKSYKLKGLSDNTTEILMSSISTSTRKQYYTGLKLWRIFCQQSKITIYHFSVPVILKFLSELFEKRIKRFFKGVYNARPLKPKYNDIWDPEIVLNYLSTQYPNENISLENLTLKLVTLLALGTAQRVQTLSLIDLRNISQSDDEIRIKIPGKIKTSGPSKAQPLLKIPYFSNKPSLCIAKTLQCYILRTSIIRNNNTNLLISYKKPHNTVTTSTISRWIKTTLLRSGIDTTIFTAHSTRHASTSAALRKGISMDLIKHTAGWSANSATFAKFYNRPLREPNHFTKMVMRHYLIV</sequence>
<dbReference type="PANTHER" id="PTHR35617">
    <property type="entry name" value="PHAGE_INTEGRASE DOMAIN-CONTAINING PROTEIN"/>
    <property type="match status" value="1"/>
</dbReference>
<name>A0ABQ9JGU8_9CUCU</name>
<evidence type="ECO:0000259" key="2">
    <source>
        <dbReference type="PROSITE" id="PS51898"/>
    </source>
</evidence>
<organism evidence="3 4">
    <name type="scientific">Molorchus minor</name>
    <dbReference type="NCBI Taxonomy" id="1323400"/>
    <lineage>
        <taxon>Eukaryota</taxon>
        <taxon>Metazoa</taxon>
        <taxon>Ecdysozoa</taxon>
        <taxon>Arthropoda</taxon>
        <taxon>Hexapoda</taxon>
        <taxon>Insecta</taxon>
        <taxon>Pterygota</taxon>
        <taxon>Neoptera</taxon>
        <taxon>Endopterygota</taxon>
        <taxon>Coleoptera</taxon>
        <taxon>Polyphaga</taxon>
        <taxon>Cucujiformia</taxon>
        <taxon>Chrysomeloidea</taxon>
        <taxon>Cerambycidae</taxon>
        <taxon>Lamiinae</taxon>
        <taxon>Monochamini</taxon>
        <taxon>Molorchus</taxon>
    </lineage>
</organism>
<evidence type="ECO:0000256" key="1">
    <source>
        <dbReference type="ARBA" id="ARBA00023172"/>
    </source>
</evidence>